<dbReference type="PROSITE" id="PS50893">
    <property type="entry name" value="ABC_TRANSPORTER_2"/>
    <property type="match status" value="1"/>
</dbReference>
<dbReference type="InterPro" id="IPR030679">
    <property type="entry name" value="ABC_ATPase_HisP-typ"/>
</dbReference>
<evidence type="ECO:0000256" key="6">
    <source>
        <dbReference type="ARBA" id="ARBA00022840"/>
    </source>
</evidence>
<keyword evidence="8" id="KW-0472">Membrane</keyword>
<dbReference type="InterPro" id="IPR003593">
    <property type="entry name" value="AAA+_ATPase"/>
</dbReference>
<evidence type="ECO:0000256" key="3">
    <source>
        <dbReference type="ARBA" id="ARBA00022448"/>
    </source>
</evidence>
<evidence type="ECO:0000256" key="7">
    <source>
        <dbReference type="ARBA" id="ARBA00022970"/>
    </source>
</evidence>
<proteinExistence type="inferred from homology"/>
<gene>
    <name evidence="10" type="ORF">EV668_0380</name>
</gene>
<keyword evidence="5" id="KW-0547">Nucleotide-binding</keyword>
<evidence type="ECO:0000256" key="4">
    <source>
        <dbReference type="ARBA" id="ARBA00022475"/>
    </source>
</evidence>
<dbReference type="InterPro" id="IPR027417">
    <property type="entry name" value="P-loop_NTPase"/>
</dbReference>
<evidence type="ECO:0000313" key="11">
    <source>
        <dbReference type="Proteomes" id="UP000295122"/>
    </source>
</evidence>
<evidence type="ECO:0000256" key="1">
    <source>
        <dbReference type="ARBA" id="ARBA00004202"/>
    </source>
</evidence>
<dbReference type="PANTHER" id="PTHR43166">
    <property type="entry name" value="AMINO ACID IMPORT ATP-BINDING PROTEIN"/>
    <property type="match status" value="1"/>
</dbReference>
<organism evidence="10 11">
    <name type="scientific">Enterovirga rhinocerotis</name>
    <dbReference type="NCBI Taxonomy" id="1339210"/>
    <lineage>
        <taxon>Bacteria</taxon>
        <taxon>Pseudomonadati</taxon>
        <taxon>Pseudomonadota</taxon>
        <taxon>Alphaproteobacteria</taxon>
        <taxon>Hyphomicrobiales</taxon>
        <taxon>Methylobacteriaceae</taxon>
        <taxon>Enterovirga</taxon>
    </lineage>
</organism>
<dbReference type="PANTHER" id="PTHR43166:SF9">
    <property type="entry name" value="GLUTAMATE_ASPARTATE IMPORT ATP-BINDING PROTEIN GLTL"/>
    <property type="match status" value="1"/>
</dbReference>
<dbReference type="GO" id="GO:0005886">
    <property type="term" value="C:plasma membrane"/>
    <property type="evidence" value="ECO:0007669"/>
    <property type="project" value="UniProtKB-SubCell"/>
</dbReference>
<dbReference type="GO" id="GO:0005524">
    <property type="term" value="F:ATP binding"/>
    <property type="evidence" value="ECO:0007669"/>
    <property type="project" value="UniProtKB-KW"/>
</dbReference>
<sequence length="242" mass="26238">MALIELAGVRKSFGTLEVIKGFDATVAKGEVVCIIGPSGSGKSTILRCINGLESYQGGRITVDGIHVDRSQRSIADVRMRLSMVFQRFNLFPHRTALENVIEGPIHVKREGRESATARGLALLERVGLGQKAESYPGQLSGGQQQRVAIARALAMQPQAILFDEPTSALDPELVGEVLAVMRGLADEGMTMVVVTHEMGFAREVADRVIFIDHGIIVEQGAAGEVLSNPQHARTKDFLRRIL</sequence>
<accession>A0A4R7C8E8</accession>
<dbReference type="FunFam" id="3.40.50.300:FF:000020">
    <property type="entry name" value="Amino acid ABC transporter ATP-binding component"/>
    <property type="match status" value="1"/>
</dbReference>
<dbReference type="InterPro" id="IPR017871">
    <property type="entry name" value="ABC_transporter-like_CS"/>
</dbReference>
<dbReference type="Pfam" id="PF00005">
    <property type="entry name" value="ABC_tran"/>
    <property type="match status" value="1"/>
</dbReference>
<evidence type="ECO:0000256" key="5">
    <source>
        <dbReference type="ARBA" id="ARBA00022741"/>
    </source>
</evidence>
<keyword evidence="11" id="KW-1185">Reference proteome</keyword>
<evidence type="ECO:0000313" key="10">
    <source>
        <dbReference type="EMBL" id="TDR93126.1"/>
    </source>
</evidence>
<feature type="domain" description="ABC transporter" evidence="9">
    <location>
        <begin position="4"/>
        <end position="238"/>
    </location>
</feature>
<reference evidence="10 11" key="1">
    <citation type="submission" date="2019-03" db="EMBL/GenBank/DDBJ databases">
        <title>Genomic Encyclopedia of Type Strains, Phase IV (KMG-IV): sequencing the most valuable type-strain genomes for metagenomic binning, comparative biology and taxonomic classification.</title>
        <authorList>
            <person name="Goeker M."/>
        </authorList>
    </citation>
    <scope>NUCLEOTIDE SEQUENCE [LARGE SCALE GENOMIC DNA]</scope>
    <source>
        <strain evidence="10 11">DSM 25903</strain>
    </source>
</reference>
<comment type="subcellular location">
    <subcellularLocation>
        <location evidence="1">Cell membrane</location>
        <topology evidence="1">Peripheral membrane protein</topology>
    </subcellularLocation>
</comment>
<dbReference type="AlphaFoldDB" id="A0A4R7C8E8"/>
<keyword evidence="3" id="KW-0813">Transport</keyword>
<comment type="caution">
    <text evidence="10">The sequence shown here is derived from an EMBL/GenBank/DDBJ whole genome shotgun (WGS) entry which is preliminary data.</text>
</comment>
<dbReference type="InterPro" id="IPR003439">
    <property type="entry name" value="ABC_transporter-like_ATP-bd"/>
</dbReference>
<dbReference type="PROSITE" id="PS00211">
    <property type="entry name" value="ABC_TRANSPORTER_1"/>
    <property type="match status" value="1"/>
</dbReference>
<dbReference type="Gene3D" id="3.40.50.300">
    <property type="entry name" value="P-loop containing nucleotide triphosphate hydrolases"/>
    <property type="match status" value="1"/>
</dbReference>
<dbReference type="GO" id="GO:0016887">
    <property type="term" value="F:ATP hydrolysis activity"/>
    <property type="evidence" value="ECO:0007669"/>
    <property type="project" value="InterPro"/>
</dbReference>
<evidence type="ECO:0000259" key="9">
    <source>
        <dbReference type="PROSITE" id="PS50893"/>
    </source>
</evidence>
<dbReference type="SMART" id="SM00382">
    <property type="entry name" value="AAA"/>
    <property type="match status" value="1"/>
</dbReference>
<dbReference type="GO" id="GO:0015424">
    <property type="term" value="F:ABC-type amino acid transporter activity"/>
    <property type="evidence" value="ECO:0007669"/>
    <property type="project" value="InterPro"/>
</dbReference>
<name>A0A4R7C8E8_9HYPH</name>
<dbReference type="SUPFAM" id="SSF52540">
    <property type="entry name" value="P-loop containing nucleoside triphosphate hydrolases"/>
    <property type="match status" value="1"/>
</dbReference>
<dbReference type="EMBL" id="SNZR01000011">
    <property type="protein sequence ID" value="TDR93126.1"/>
    <property type="molecule type" value="Genomic_DNA"/>
</dbReference>
<dbReference type="PIRSF" id="PIRSF039085">
    <property type="entry name" value="ABC_ATPase_HisP"/>
    <property type="match status" value="1"/>
</dbReference>
<keyword evidence="7" id="KW-0029">Amino-acid transport</keyword>
<keyword evidence="6 10" id="KW-0067">ATP-binding</keyword>
<protein>
    <submittedName>
        <fullName evidence="10">Amino acid ABC transporter ATP-binding protein (PAAT family)</fullName>
    </submittedName>
</protein>
<keyword evidence="4" id="KW-1003">Cell membrane</keyword>
<evidence type="ECO:0000256" key="8">
    <source>
        <dbReference type="ARBA" id="ARBA00023136"/>
    </source>
</evidence>
<comment type="similarity">
    <text evidence="2">Belongs to the ABC transporter superfamily.</text>
</comment>
<dbReference type="CDD" id="cd03262">
    <property type="entry name" value="ABC_HisP_GlnQ"/>
    <property type="match status" value="1"/>
</dbReference>
<dbReference type="InterPro" id="IPR050086">
    <property type="entry name" value="MetN_ABC_transporter-like"/>
</dbReference>
<evidence type="ECO:0000256" key="2">
    <source>
        <dbReference type="ARBA" id="ARBA00005417"/>
    </source>
</evidence>
<dbReference type="Proteomes" id="UP000295122">
    <property type="component" value="Unassembled WGS sequence"/>
</dbReference>